<feature type="domain" description="SH3b" evidence="5">
    <location>
        <begin position="1"/>
        <end position="67"/>
    </location>
</feature>
<dbReference type="InterPro" id="IPR000064">
    <property type="entry name" value="NLP_P60_dom"/>
</dbReference>
<evidence type="ECO:0000313" key="8">
    <source>
        <dbReference type="Proteomes" id="UP000032049"/>
    </source>
</evidence>
<name>A0A0D0G259_9SPHI</name>
<dbReference type="EMBL" id="JXRA01000006">
    <property type="protein sequence ID" value="KIO78854.1"/>
    <property type="molecule type" value="Genomic_DNA"/>
</dbReference>
<reference evidence="7 8" key="1">
    <citation type="submission" date="2015-01" db="EMBL/GenBank/DDBJ databases">
        <title>Draft genome sequence of Pedobacter sp. NL19 isolated from sludge of an effluent treatment pond in an abandoned uranium mine.</title>
        <authorList>
            <person name="Santos T."/>
            <person name="Caetano T."/>
            <person name="Covas C."/>
            <person name="Cruz A."/>
            <person name="Mendo S."/>
        </authorList>
    </citation>
    <scope>NUCLEOTIDE SEQUENCE [LARGE SCALE GENOMIC DNA]</scope>
    <source>
        <strain evidence="7 8">NL19</strain>
    </source>
</reference>
<evidence type="ECO:0000259" key="5">
    <source>
        <dbReference type="PROSITE" id="PS51781"/>
    </source>
</evidence>
<dbReference type="RefSeq" id="WP_041877806.1">
    <property type="nucleotide sequence ID" value="NZ_CP157278.1"/>
</dbReference>
<dbReference type="GO" id="GO:0008234">
    <property type="term" value="F:cysteine-type peptidase activity"/>
    <property type="evidence" value="ECO:0007669"/>
    <property type="project" value="UniProtKB-KW"/>
</dbReference>
<feature type="domain" description="NlpC/P60" evidence="6">
    <location>
        <begin position="131"/>
        <end position="260"/>
    </location>
</feature>
<dbReference type="AlphaFoldDB" id="A0A0D0G259"/>
<dbReference type="InterPro" id="IPR038765">
    <property type="entry name" value="Papain-like_cys_pep_sf"/>
</dbReference>
<dbReference type="GO" id="GO:0006508">
    <property type="term" value="P:proteolysis"/>
    <property type="evidence" value="ECO:0007669"/>
    <property type="project" value="UniProtKB-KW"/>
</dbReference>
<dbReference type="Gene3D" id="2.30.30.40">
    <property type="entry name" value="SH3 Domains"/>
    <property type="match status" value="1"/>
</dbReference>
<evidence type="ECO:0000256" key="3">
    <source>
        <dbReference type="ARBA" id="ARBA00022801"/>
    </source>
</evidence>
<dbReference type="InterPro" id="IPR051202">
    <property type="entry name" value="Peptidase_C40"/>
</dbReference>
<evidence type="ECO:0000256" key="4">
    <source>
        <dbReference type="ARBA" id="ARBA00022807"/>
    </source>
</evidence>
<dbReference type="PANTHER" id="PTHR47053:SF1">
    <property type="entry name" value="MUREIN DD-ENDOPEPTIDASE MEPH-RELATED"/>
    <property type="match status" value="1"/>
</dbReference>
<protein>
    <submittedName>
        <fullName evidence="7">Hydrolase</fullName>
    </submittedName>
</protein>
<keyword evidence="4" id="KW-0788">Thiol protease</keyword>
<evidence type="ECO:0000256" key="1">
    <source>
        <dbReference type="ARBA" id="ARBA00007074"/>
    </source>
</evidence>
<dbReference type="SUPFAM" id="SSF54001">
    <property type="entry name" value="Cysteine proteinases"/>
    <property type="match status" value="1"/>
</dbReference>
<keyword evidence="2" id="KW-0645">Protease</keyword>
<evidence type="ECO:0000259" key="6">
    <source>
        <dbReference type="PROSITE" id="PS51935"/>
    </source>
</evidence>
<dbReference type="Pfam" id="PF00877">
    <property type="entry name" value="NLPC_P60"/>
    <property type="match status" value="1"/>
</dbReference>
<sequence length="266" mass="29414">MEQLFAVCRVSVAPLRAEPSDRAEITTQLLFGDQVEVLEKAEPWWRIRNTYDGYEGWIDFKQLAEITAAAWQQYQEHNALVPLGISNKVISADGSAYYLAASGNLPGYKDGFCELGKEKFEVCFEPVKVPAQVSAADLAASALFFQNAPYLWGGRTLFGIDCSGYVQAVFKLSGIPLKRDASQQAEQGHTVNFLPEAQTGDLAFFDNAEGKIIHVGMMLDAGRIIHASGKVRIDPIDDQGIYNPELGRYSHKLRIIKRFTGPIPTP</sequence>
<dbReference type="Proteomes" id="UP000032049">
    <property type="component" value="Unassembled WGS sequence"/>
</dbReference>
<dbReference type="InterPro" id="IPR003646">
    <property type="entry name" value="SH3-like_bac-type"/>
</dbReference>
<keyword evidence="8" id="KW-1185">Reference proteome</keyword>
<evidence type="ECO:0000313" key="7">
    <source>
        <dbReference type="EMBL" id="KIO78854.1"/>
    </source>
</evidence>
<comment type="caution">
    <text evidence="7">The sequence shown here is derived from an EMBL/GenBank/DDBJ whole genome shotgun (WGS) entry which is preliminary data.</text>
</comment>
<dbReference type="Gene3D" id="3.90.1720.10">
    <property type="entry name" value="endopeptidase domain like (from Nostoc punctiforme)"/>
    <property type="match status" value="1"/>
</dbReference>
<dbReference type="PANTHER" id="PTHR47053">
    <property type="entry name" value="MUREIN DD-ENDOPEPTIDASE MEPH-RELATED"/>
    <property type="match status" value="1"/>
</dbReference>
<dbReference type="OrthoDB" id="9813368at2"/>
<dbReference type="STRING" id="1503925.TH53_01880"/>
<keyword evidence="3 7" id="KW-0378">Hydrolase</keyword>
<gene>
    <name evidence="7" type="ORF">TH53_01880</name>
</gene>
<organism evidence="7 8">
    <name type="scientific">Pedobacter lusitanus</name>
    <dbReference type="NCBI Taxonomy" id="1503925"/>
    <lineage>
        <taxon>Bacteria</taxon>
        <taxon>Pseudomonadati</taxon>
        <taxon>Bacteroidota</taxon>
        <taxon>Sphingobacteriia</taxon>
        <taxon>Sphingobacteriales</taxon>
        <taxon>Sphingobacteriaceae</taxon>
        <taxon>Pedobacter</taxon>
    </lineage>
</organism>
<proteinExistence type="inferred from homology"/>
<comment type="similarity">
    <text evidence="1">Belongs to the peptidase C40 family.</text>
</comment>
<dbReference type="PROSITE" id="PS51935">
    <property type="entry name" value="NLPC_P60"/>
    <property type="match status" value="1"/>
</dbReference>
<evidence type="ECO:0000256" key="2">
    <source>
        <dbReference type="ARBA" id="ARBA00022670"/>
    </source>
</evidence>
<dbReference type="PROSITE" id="PS51781">
    <property type="entry name" value="SH3B"/>
    <property type="match status" value="1"/>
</dbReference>
<dbReference type="InterPro" id="IPR041382">
    <property type="entry name" value="SH3_16"/>
</dbReference>
<accession>A0A0D0G259</accession>
<dbReference type="Pfam" id="PF18348">
    <property type="entry name" value="SH3_16"/>
    <property type="match status" value="1"/>
</dbReference>